<evidence type="ECO:0000259" key="7">
    <source>
        <dbReference type="Pfam" id="PF12340"/>
    </source>
</evidence>
<evidence type="ECO:0000256" key="2">
    <source>
        <dbReference type="ARBA" id="ARBA00012759"/>
    </source>
</evidence>
<evidence type="ECO:0000313" key="9">
    <source>
        <dbReference type="Proteomes" id="UP001239445"/>
    </source>
</evidence>
<dbReference type="PANTHER" id="PTHR13367">
    <property type="entry name" value="UBIQUITIN THIOESTERASE"/>
    <property type="match status" value="1"/>
</dbReference>
<keyword evidence="4" id="KW-0833">Ubl conjugation pathway</keyword>
<accession>A0AAJ0B3D7</accession>
<evidence type="ECO:0000313" key="8">
    <source>
        <dbReference type="EMBL" id="KAK1750950.1"/>
    </source>
</evidence>
<reference evidence="8" key="1">
    <citation type="submission" date="2023-06" db="EMBL/GenBank/DDBJ databases">
        <title>Genome-scale phylogeny and comparative genomics of the fungal order Sordariales.</title>
        <authorList>
            <consortium name="Lawrence Berkeley National Laboratory"/>
            <person name="Hensen N."/>
            <person name="Bonometti L."/>
            <person name="Westerberg I."/>
            <person name="Brannstrom I.O."/>
            <person name="Guillou S."/>
            <person name="Cros-Aarteil S."/>
            <person name="Calhoun S."/>
            <person name="Haridas S."/>
            <person name="Kuo A."/>
            <person name="Mondo S."/>
            <person name="Pangilinan J."/>
            <person name="Riley R."/>
            <person name="Labutti K."/>
            <person name="Andreopoulos B."/>
            <person name="Lipzen A."/>
            <person name="Chen C."/>
            <person name="Yanf M."/>
            <person name="Daum C."/>
            <person name="Ng V."/>
            <person name="Clum A."/>
            <person name="Steindorff A."/>
            <person name="Ohm R."/>
            <person name="Martin F."/>
            <person name="Silar P."/>
            <person name="Natvig D."/>
            <person name="Lalanne C."/>
            <person name="Gautier V."/>
            <person name="Ament-Velasquez S.L."/>
            <person name="Kruys A."/>
            <person name="Hutchinson M.I."/>
            <person name="Powell A.J."/>
            <person name="Barry K."/>
            <person name="Miller A.N."/>
            <person name="Grigoriev I.V."/>
            <person name="Debuchy R."/>
            <person name="Gladieux P."/>
            <person name="Thoren M.H."/>
            <person name="Johannesson H."/>
        </authorList>
    </citation>
    <scope>NUCLEOTIDE SEQUENCE</scope>
    <source>
        <strain evidence="8">PSN4</strain>
    </source>
</reference>
<comment type="caution">
    <text evidence="8">The sequence shown here is derived from an EMBL/GenBank/DDBJ whole genome shotgun (WGS) entry which is preliminary data.</text>
</comment>
<evidence type="ECO:0000256" key="1">
    <source>
        <dbReference type="ARBA" id="ARBA00000707"/>
    </source>
</evidence>
<dbReference type="Proteomes" id="UP001239445">
    <property type="component" value="Unassembled WGS sequence"/>
</dbReference>
<dbReference type="GO" id="GO:0006508">
    <property type="term" value="P:proteolysis"/>
    <property type="evidence" value="ECO:0007669"/>
    <property type="project" value="UniProtKB-KW"/>
</dbReference>
<keyword evidence="6" id="KW-0788">Thiol protease</keyword>
<keyword evidence="3" id="KW-0645">Protease</keyword>
<comment type="catalytic activity">
    <reaction evidence="1">
        <text>Thiol-dependent hydrolysis of ester, thioester, amide, peptide and isopeptide bonds formed by the C-terminal Gly of ubiquitin (a 76-residue protein attached to proteins as an intracellular targeting signal).</text>
        <dbReference type="EC" id="3.4.19.12"/>
    </reaction>
</comment>
<keyword evidence="5" id="KW-0378">Hydrolase</keyword>
<evidence type="ECO:0000256" key="3">
    <source>
        <dbReference type="ARBA" id="ARBA00022670"/>
    </source>
</evidence>
<feature type="domain" description="DUF3638" evidence="7">
    <location>
        <begin position="79"/>
        <end position="139"/>
    </location>
</feature>
<proteinExistence type="predicted"/>
<keyword evidence="9" id="KW-1185">Reference proteome</keyword>
<sequence>MAQSGGHNPQSELGASCGMPQTLHYIVSHLRAGKWILHSQHNIIDKMRAEELFSYSLRLPESRSEIMREISNAGDHKSSDWEPLEYPENLLLEIEQGIVIRPVQNEIAAKMRTPPRMQSSVMQLNMGEGKSCVRMPMVAF</sequence>
<evidence type="ECO:0000256" key="6">
    <source>
        <dbReference type="ARBA" id="ARBA00022807"/>
    </source>
</evidence>
<dbReference type="InterPro" id="IPR051346">
    <property type="entry name" value="OTU_Deubiquitinase"/>
</dbReference>
<organism evidence="8 9">
    <name type="scientific">Echria macrotheca</name>
    <dbReference type="NCBI Taxonomy" id="438768"/>
    <lineage>
        <taxon>Eukaryota</taxon>
        <taxon>Fungi</taxon>
        <taxon>Dikarya</taxon>
        <taxon>Ascomycota</taxon>
        <taxon>Pezizomycotina</taxon>
        <taxon>Sordariomycetes</taxon>
        <taxon>Sordariomycetidae</taxon>
        <taxon>Sordariales</taxon>
        <taxon>Schizotheciaceae</taxon>
        <taxon>Echria</taxon>
    </lineage>
</organism>
<dbReference type="EMBL" id="MU839844">
    <property type="protein sequence ID" value="KAK1750950.1"/>
    <property type="molecule type" value="Genomic_DNA"/>
</dbReference>
<dbReference type="GO" id="GO:0004843">
    <property type="term" value="F:cysteine-type deubiquitinase activity"/>
    <property type="evidence" value="ECO:0007669"/>
    <property type="project" value="UniProtKB-EC"/>
</dbReference>
<dbReference type="PANTHER" id="PTHR13367:SF33">
    <property type="entry name" value="P-LOOP CONTAINING NUCLEOSIDE TRIPHOSPHATE HYDROLASE PROTEIN"/>
    <property type="match status" value="1"/>
</dbReference>
<evidence type="ECO:0000256" key="5">
    <source>
        <dbReference type="ARBA" id="ARBA00022801"/>
    </source>
</evidence>
<dbReference type="AlphaFoldDB" id="A0AAJ0B3D7"/>
<gene>
    <name evidence="8" type="ORF">QBC47DRAFT_364910</name>
</gene>
<protein>
    <recommendedName>
        <fullName evidence="2">ubiquitinyl hydrolase 1</fullName>
        <ecNumber evidence="2">3.4.19.12</ecNumber>
    </recommendedName>
</protein>
<evidence type="ECO:0000256" key="4">
    <source>
        <dbReference type="ARBA" id="ARBA00022786"/>
    </source>
</evidence>
<name>A0AAJ0B3D7_9PEZI</name>
<dbReference type="EC" id="3.4.19.12" evidence="2"/>
<dbReference type="Pfam" id="PF12340">
    <property type="entry name" value="DUF3638"/>
    <property type="match status" value="1"/>
</dbReference>
<dbReference type="InterPro" id="IPR022099">
    <property type="entry name" value="DUF3638"/>
</dbReference>